<proteinExistence type="inferred from homology"/>
<evidence type="ECO:0000256" key="5">
    <source>
        <dbReference type="ARBA" id="ARBA00023030"/>
    </source>
</evidence>
<dbReference type="PROSITE" id="PS00250">
    <property type="entry name" value="TGF_BETA_1"/>
    <property type="match status" value="1"/>
</dbReference>
<dbReference type="Ensembl" id="ENSLLET00000038989.1">
    <property type="protein sequence ID" value="ENSLLEP00000037548.1"/>
    <property type="gene ID" value="ENSLLEG00000023781.1"/>
</dbReference>
<evidence type="ECO:0000256" key="4">
    <source>
        <dbReference type="ARBA" id="ARBA00022729"/>
    </source>
</evidence>
<dbReference type="Pfam" id="PF00019">
    <property type="entry name" value="TGF_beta"/>
    <property type="match status" value="1"/>
</dbReference>
<dbReference type="Gene3D" id="2.60.120.970">
    <property type="match status" value="1"/>
</dbReference>
<protein>
    <recommendedName>
        <fullName evidence="9">TGF-beta family profile domain-containing protein</fullName>
    </recommendedName>
</protein>
<dbReference type="InterPro" id="IPR029034">
    <property type="entry name" value="Cystine-knot_cytokine"/>
</dbReference>
<dbReference type="AlphaFoldDB" id="A0A8C5WGZ5"/>
<keyword evidence="6" id="KW-1015">Disulfide bond</keyword>
<reference evidence="10" key="2">
    <citation type="submission" date="2025-09" db="UniProtKB">
        <authorList>
            <consortium name="Ensembl"/>
        </authorList>
    </citation>
    <scope>IDENTIFICATION</scope>
</reference>
<dbReference type="Gene3D" id="2.10.90.10">
    <property type="entry name" value="Cystine-knot cytokines"/>
    <property type="match status" value="1"/>
</dbReference>
<dbReference type="GO" id="GO:0005615">
    <property type="term" value="C:extracellular space"/>
    <property type="evidence" value="ECO:0007669"/>
    <property type="project" value="TreeGrafter"/>
</dbReference>
<name>A0A8C5WGZ5_9ANUR</name>
<dbReference type="GeneTree" id="ENSGT00940000165321"/>
<dbReference type="OrthoDB" id="5987191at2759"/>
<dbReference type="PRINTS" id="PR00669">
    <property type="entry name" value="INHIBINA"/>
</dbReference>
<dbReference type="PANTHER" id="PTHR11848:SF277">
    <property type="entry name" value="TGF-BETA FAMILY PROFILE DOMAIN-CONTAINING PROTEIN"/>
    <property type="match status" value="1"/>
</dbReference>
<dbReference type="FunFam" id="2.10.90.10:FF:000001">
    <property type="entry name" value="Bone morphogenetic protein 4"/>
    <property type="match status" value="1"/>
</dbReference>
<dbReference type="GO" id="GO:0005125">
    <property type="term" value="F:cytokine activity"/>
    <property type="evidence" value="ECO:0007669"/>
    <property type="project" value="TreeGrafter"/>
</dbReference>
<evidence type="ECO:0000259" key="9">
    <source>
        <dbReference type="PROSITE" id="PS51362"/>
    </source>
</evidence>
<evidence type="ECO:0000313" key="10">
    <source>
        <dbReference type="Ensembl" id="ENSLLEP00000037548.1"/>
    </source>
</evidence>
<keyword evidence="7" id="KW-0325">Glycoprotein</keyword>
<evidence type="ECO:0000256" key="8">
    <source>
        <dbReference type="RuleBase" id="RU000354"/>
    </source>
</evidence>
<keyword evidence="11" id="KW-1185">Reference proteome</keyword>
<keyword evidence="3" id="KW-0964">Secreted</keyword>
<keyword evidence="4" id="KW-0732">Signal</keyword>
<reference evidence="10" key="1">
    <citation type="submission" date="2025-08" db="UniProtKB">
        <authorList>
            <consortium name="Ensembl"/>
        </authorList>
    </citation>
    <scope>IDENTIFICATION</scope>
</reference>
<comment type="similarity">
    <text evidence="2 8">Belongs to the TGF-beta family.</text>
</comment>
<organism evidence="10 11">
    <name type="scientific">Leptobrachium leishanense</name>
    <name type="common">Leishan spiny toad</name>
    <dbReference type="NCBI Taxonomy" id="445787"/>
    <lineage>
        <taxon>Eukaryota</taxon>
        <taxon>Metazoa</taxon>
        <taxon>Chordata</taxon>
        <taxon>Craniata</taxon>
        <taxon>Vertebrata</taxon>
        <taxon>Euteleostomi</taxon>
        <taxon>Amphibia</taxon>
        <taxon>Batrachia</taxon>
        <taxon>Anura</taxon>
        <taxon>Pelobatoidea</taxon>
        <taxon>Megophryidae</taxon>
        <taxon>Leptobrachium</taxon>
    </lineage>
</organism>
<dbReference type="Pfam" id="PF00688">
    <property type="entry name" value="TGFb_propeptide"/>
    <property type="match status" value="1"/>
</dbReference>
<evidence type="ECO:0000256" key="6">
    <source>
        <dbReference type="ARBA" id="ARBA00023157"/>
    </source>
</evidence>
<dbReference type="CDD" id="cd13765">
    <property type="entry name" value="TGF_beta_ADMP"/>
    <property type="match status" value="1"/>
</dbReference>
<dbReference type="PROSITE" id="PS51362">
    <property type="entry name" value="TGF_BETA_2"/>
    <property type="match status" value="1"/>
</dbReference>
<evidence type="ECO:0000256" key="2">
    <source>
        <dbReference type="ARBA" id="ARBA00006656"/>
    </source>
</evidence>
<comment type="subcellular location">
    <subcellularLocation>
        <location evidence="1">Secreted</location>
    </subcellularLocation>
</comment>
<dbReference type="InterPro" id="IPR001111">
    <property type="entry name" value="TGF-b_propeptide"/>
</dbReference>
<evidence type="ECO:0000313" key="11">
    <source>
        <dbReference type="Proteomes" id="UP000694569"/>
    </source>
</evidence>
<dbReference type="Proteomes" id="UP000694569">
    <property type="component" value="Unplaced"/>
</dbReference>
<dbReference type="SUPFAM" id="SSF57501">
    <property type="entry name" value="Cystine-knot cytokines"/>
    <property type="match status" value="1"/>
</dbReference>
<dbReference type="InterPro" id="IPR017948">
    <property type="entry name" value="TGFb_CS"/>
</dbReference>
<sequence>MTELYNQVADKDGITKAPGFLQGNVVRSFENKVNSDPDHPYIFNISSVGTHEKLLKAELRVFKWKALSSPERHHFCRVDVYKISDSASRPWRVNLIASRYLSLHFHGWEMFNVTLTISKWVGDNNTNHGFLVTYTLPNGEVIDEEHLGSKKHQPKTRRSYLVIHSDDGRRGIPNSTIIHPNLKNTDSSVMPSKPQYSMQPLAHRYPRAVDRLKTRHGRETQIQNEPDPPCKRKPMYVDFEEIGWDGWIIFPKGYNAYFCKGTCPFPLGQDMGATNHATVQSIMYILKLNKEVEKPCCVPNKLNSINLLYFDEEENVVLKQYNDMIAESCGCL</sequence>
<keyword evidence="5 8" id="KW-0339">Growth factor</keyword>
<dbReference type="PANTHER" id="PTHR11848">
    <property type="entry name" value="TGF-BETA FAMILY"/>
    <property type="match status" value="1"/>
</dbReference>
<evidence type="ECO:0000256" key="7">
    <source>
        <dbReference type="ARBA" id="ARBA00023180"/>
    </source>
</evidence>
<dbReference type="InterPro" id="IPR015615">
    <property type="entry name" value="TGF-beta-rel"/>
</dbReference>
<dbReference type="InterPro" id="IPR001839">
    <property type="entry name" value="TGF-b_C"/>
</dbReference>
<accession>A0A8C5WGZ5</accession>
<dbReference type="GO" id="GO:0008083">
    <property type="term" value="F:growth factor activity"/>
    <property type="evidence" value="ECO:0007669"/>
    <property type="project" value="UniProtKB-KW"/>
</dbReference>
<feature type="domain" description="TGF-beta family profile" evidence="9">
    <location>
        <begin position="204"/>
        <end position="332"/>
    </location>
</feature>
<dbReference type="SMART" id="SM00204">
    <property type="entry name" value="TGFB"/>
    <property type="match status" value="1"/>
</dbReference>
<evidence type="ECO:0000256" key="3">
    <source>
        <dbReference type="ARBA" id="ARBA00022525"/>
    </source>
</evidence>
<evidence type="ECO:0000256" key="1">
    <source>
        <dbReference type="ARBA" id="ARBA00004613"/>
    </source>
</evidence>